<dbReference type="Proteomes" id="UP000271624">
    <property type="component" value="Unassembled WGS sequence"/>
</dbReference>
<organism evidence="1 2">
    <name type="scientific">Dulcicalothrix desertica PCC 7102</name>
    <dbReference type="NCBI Taxonomy" id="232991"/>
    <lineage>
        <taxon>Bacteria</taxon>
        <taxon>Bacillati</taxon>
        <taxon>Cyanobacteriota</taxon>
        <taxon>Cyanophyceae</taxon>
        <taxon>Nostocales</taxon>
        <taxon>Calotrichaceae</taxon>
        <taxon>Dulcicalothrix</taxon>
    </lineage>
</organism>
<dbReference type="AlphaFoldDB" id="A0A3S1CE46"/>
<name>A0A3S1CE46_9CYAN</name>
<reference evidence="1" key="2">
    <citation type="journal article" date="2019" name="Genome Biol. Evol.">
        <title>Day and night: Metabolic profiles and evolutionary relationships of six axenic non-marine cyanobacteria.</title>
        <authorList>
            <person name="Will S.E."/>
            <person name="Henke P."/>
            <person name="Boedeker C."/>
            <person name="Huang S."/>
            <person name="Brinkmann H."/>
            <person name="Rohde M."/>
            <person name="Jarek M."/>
            <person name="Friedl T."/>
            <person name="Seufert S."/>
            <person name="Schumacher M."/>
            <person name="Overmann J."/>
            <person name="Neumann-Schaal M."/>
            <person name="Petersen J."/>
        </authorList>
    </citation>
    <scope>NUCLEOTIDE SEQUENCE [LARGE SCALE GENOMIC DNA]</scope>
    <source>
        <strain evidence="1">PCC 7102</strain>
    </source>
</reference>
<evidence type="ECO:0000313" key="2">
    <source>
        <dbReference type="Proteomes" id="UP000271624"/>
    </source>
</evidence>
<comment type="caution">
    <text evidence="1">The sequence shown here is derived from an EMBL/GenBank/DDBJ whole genome shotgun (WGS) entry which is preliminary data.</text>
</comment>
<gene>
    <name evidence="1" type="ORF">DSM106972_070250</name>
</gene>
<reference evidence="1" key="1">
    <citation type="submission" date="2018-12" db="EMBL/GenBank/DDBJ databases">
        <authorList>
            <person name="Will S."/>
            <person name="Neumann-Schaal M."/>
            <person name="Henke P."/>
        </authorList>
    </citation>
    <scope>NUCLEOTIDE SEQUENCE</scope>
    <source>
        <strain evidence="1">PCC 7102</strain>
    </source>
</reference>
<keyword evidence="2" id="KW-1185">Reference proteome</keyword>
<sequence length="68" mass="7441">MASGIMVAGKWITDGNERTQNGEFHEIPTTFRHYITADGSSGFKAEAGRYHLYVAASCPNGTSHFNYA</sequence>
<protein>
    <submittedName>
        <fullName evidence="1">Uncharacterized protein</fullName>
    </submittedName>
</protein>
<dbReference type="Gene3D" id="3.40.30.10">
    <property type="entry name" value="Glutaredoxin"/>
    <property type="match status" value="1"/>
</dbReference>
<dbReference type="EMBL" id="RSCL01000021">
    <property type="protein sequence ID" value="RUT01019.1"/>
    <property type="molecule type" value="Genomic_DNA"/>
</dbReference>
<proteinExistence type="predicted"/>
<evidence type="ECO:0000313" key="1">
    <source>
        <dbReference type="EMBL" id="RUT01019.1"/>
    </source>
</evidence>
<accession>A0A3S1CE46</accession>